<comment type="caution">
    <text evidence="1">The sequence shown here is derived from an EMBL/GenBank/DDBJ whole genome shotgun (WGS) entry which is preliminary data.</text>
</comment>
<name>A0ACC0KG75_CHOFU</name>
<keyword evidence="2" id="KW-1185">Reference proteome</keyword>
<dbReference type="Proteomes" id="UP001064048">
    <property type="component" value="Chromosome 6"/>
</dbReference>
<proteinExistence type="predicted"/>
<dbReference type="EMBL" id="CM046106">
    <property type="protein sequence ID" value="KAI8435464.1"/>
    <property type="molecule type" value="Genomic_DNA"/>
</dbReference>
<accession>A0ACC0KG75</accession>
<evidence type="ECO:0000313" key="2">
    <source>
        <dbReference type="Proteomes" id="UP001064048"/>
    </source>
</evidence>
<organism evidence="1 2">
    <name type="scientific">Choristoneura fumiferana</name>
    <name type="common">Spruce budworm moth</name>
    <name type="synonym">Archips fumiferana</name>
    <dbReference type="NCBI Taxonomy" id="7141"/>
    <lineage>
        <taxon>Eukaryota</taxon>
        <taxon>Metazoa</taxon>
        <taxon>Ecdysozoa</taxon>
        <taxon>Arthropoda</taxon>
        <taxon>Hexapoda</taxon>
        <taxon>Insecta</taxon>
        <taxon>Pterygota</taxon>
        <taxon>Neoptera</taxon>
        <taxon>Endopterygota</taxon>
        <taxon>Lepidoptera</taxon>
        <taxon>Glossata</taxon>
        <taxon>Ditrysia</taxon>
        <taxon>Tortricoidea</taxon>
        <taxon>Tortricidae</taxon>
        <taxon>Tortricinae</taxon>
        <taxon>Choristoneura</taxon>
    </lineage>
</organism>
<sequence>MGYAVDSDSRLFTPEKVKWKNDNEKDDSPCPHSGPCLRHIFKGTVAYFGLGTALTLARVILPKIGSPLRALSSIQPKHFRMGLFFGSYIGIYRAVICYLCRKRGADAALYALPAGYLAGLSFLFSPSLGFATASVTAALKLYSTILYEKKVLPSNVPLPELLYCICQGTLFHARFLHPETCPSYMFKLTDGVSNGRTKELSDNIQAVARMALSIGL</sequence>
<gene>
    <name evidence="1" type="ORF">MSG28_003767</name>
</gene>
<protein>
    <submittedName>
        <fullName evidence="1">Uncharacterized protein</fullName>
    </submittedName>
</protein>
<evidence type="ECO:0000313" key="1">
    <source>
        <dbReference type="EMBL" id="KAI8435464.1"/>
    </source>
</evidence>
<reference evidence="1 2" key="1">
    <citation type="journal article" date="2022" name="Genome Biol. Evol.">
        <title>The Spruce Budworm Genome: Reconstructing the Evolutionary History of Antifreeze Proteins.</title>
        <authorList>
            <person name="Beliveau C."/>
            <person name="Gagne P."/>
            <person name="Picq S."/>
            <person name="Vernygora O."/>
            <person name="Keeling C.I."/>
            <person name="Pinkney K."/>
            <person name="Doucet D."/>
            <person name="Wen F."/>
            <person name="Johnston J.S."/>
            <person name="Maaroufi H."/>
            <person name="Boyle B."/>
            <person name="Laroche J."/>
            <person name="Dewar K."/>
            <person name="Juretic N."/>
            <person name="Blackburn G."/>
            <person name="Nisole A."/>
            <person name="Brunet B."/>
            <person name="Brandao M."/>
            <person name="Lumley L."/>
            <person name="Duan J."/>
            <person name="Quan G."/>
            <person name="Lucarotti C.J."/>
            <person name="Roe A.D."/>
            <person name="Sperling F.A.H."/>
            <person name="Levesque R.C."/>
            <person name="Cusson M."/>
        </authorList>
    </citation>
    <scope>NUCLEOTIDE SEQUENCE [LARGE SCALE GENOMIC DNA]</scope>
    <source>
        <strain evidence="1">Glfc:IPQL:Cfum</strain>
    </source>
</reference>